<feature type="signal peptide" evidence="1">
    <location>
        <begin position="1"/>
        <end position="24"/>
    </location>
</feature>
<accession>A0A2U0SBI0</accession>
<evidence type="ECO:0000313" key="3">
    <source>
        <dbReference type="Proteomes" id="UP000245890"/>
    </source>
</evidence>
<dbReference type="GO" id="GO:0006508">
    <property type="term" value="P:proteolysis"/>
    <property type="evidence" value="ECO:0007669"/>
    <property type="project" value="InterPro"/>
</dbReference>
<dbReference type="InterPro" id="IPR001096">
    <property type="entry name" value="Peptidase_C13"/>
</dbReference>
<dbReference type="EMBL" id="QENQ01000001">
    <property type="protein sequence ID" value="PVX28719.1"/>
    <property type="molecule type" value="Genomic_DNA"/>
</dbReference>
<comment type="caution">
    <text evidence="2">The sequence shown here is derived from an EMBL/GenBank/DDBJ whole genome shotgun (WGS) entry which is preliminary data.</text>
</comment>
<dbReference type="AlphaFoldDB" id="A0A2U0SBI0"/>
<proteinExistence type="predicted"/>
<organism evidence="2 3">
    <name type="scientific">Sphingomonas pokkalii</name>
    <dbReference type="NCBI Taxonomy" id="2175090"/>
    <lineage>
        <taxon>Bacteria</taxon>
        <taxon>Pseudomonadati</taxon>
        <taxon>Pseudomonadota</taxon>
        <taxon>Alphaproteobacteria</taxon>
        <taxon>Sphingomonadales</taxon>
        <taxon>Sphingomonadaceae</taxon>
        <taxon>Sphingomonas</taxon>
    </lineage>
</organism>
<dbReference type="Gene3D" id="3.40.50.1460">
    <property type="match status" value="1"/>
</dbReference>
<dbReference type="RefSeq" id="WP_116468164.1">
    <property type="nucleotide sequence ID" value="NZ_QENQ01000001.1"/>
</dbReference>
<evidence type="ECO:0000256" key="1">
    <source>
        <dbReference type="SAM" id="SignalP"/>
    </source>
</evidence>
<reference evidence="2 3" key="1">
    <citation type="submission" date="2018-05" db="EMBL/GenBank/DDBJ databases">
        <title>Description of Sphingomonas pokkalii sp nov, isolated from the rhizosphere of saline tolerant pokkali rice and its draft genome analysis.</title>
        <authorList>
            <person name="Menon R."/>
            <person name="Kumari S."/>
            <person name="Rameshkumar N."/>
        </authorList>
    </citation>
    <scope>NUCLEOTIDE SEQUENCE [LARGE SCALE GENOMIC DNA]</scope>
    <source>
        <strain evidence="2 3">L3B27</strain>
    </source>
</reference>
<dbReference type="Pfam" id="PF01650">
    <property type="entry name" value="Peptidase_C13"/>
    <property type="match status" value="1"/>
</dbReference>
<dbReference type="GO" id="GO:0008233">
    <property type="term" value="F:peptidase activity"/>
    <property type="evidence" value="ECO:0007669"/>
    <property type="project" value="InterPro"/>
</dbReference>
<name>A0A2U0SBI0_9SPHN</name>
<dbReference type="OrthoDB" id="345222at2"/>
<gene>
    <name evidence="2" type="ORF">DD559_04735</name>
</gene>
<evidence type="ECO:0000313" key="2">
    <source>
        <dbReference type="EMBL" id="PVX28719.1"/>
    </source>
</evidence>
<protein>
    <submittedName>
        <fullName evidence="2">Peptidase C13</fullName>
    </submittedName>
</protein>
<dbReference type="Proteomes" id="UP000245890">
    <property type="component" value="Unassembled WGS sequence"/>
</dbReference>
<keyword evidence="1" id="KW-0732">Signal</keyword>
<feature type="chain" id="PRO_5015396761" evidence="1">
    <location>
        <begin position="25"/>
        <end position="327"/>
    </location>
</feature>
<sequence length="327" mass="34536">MQFRLYASAVAVMLALSGALPAVAQQQQPPEHRTEWPGLVSGDSGIDGLESGPELQRGRSPQAMLADQRRLTAALAGLQPGRKGVVDAYVVSVALDSDPVFAREARESARVLTRRYDAEGRSLVLAGGDGRGAPPLPSGSITALTLALARVAELMDRNEDALILFVTAHGAPDAGIAYHDGDQGFGVLSPARLAALLDGLGIRNRLLLLSACYSGAFVPRLMSDTTAILTAASATRSSFGCRAENDWTFFGDALLNHALRKAQPLADAATEARQRIIGWEREGRLDPSHPQVTIGDGVARWLAPLEARMPKVDTPPVGAPATDALQP</sequence>
<keyword evidence="3" id="KW-1185">Reference proteome</keyword>